<name>A0A1H5WQL7_9PROT</name>
<dbReference type="Gene3D" id="3.90.930.12">
    <property type="entry name" value="Ribosomal protein L6, alpha-beta domain"/>
    <property type="match status" value="2"/>
</dbReference>
<dbReference type="PRINTS" id="PR00059">
    <property type="entry name" value="RIBOSOMALL6"/>
</dbReference>
<dbReference type="PIRSF" id="PIRSF002162">
    <property type="entry name" value="Ribosomal_L6"/>
    <property type="match status" value="1"/>
</dbReference>
<dbReference type="HAMAP" id="MF_01365_B">
    <property type="entry name" value="Ribosomal_uL6_B"/>
    <property type="match status" value="1"/>
</dbReference>
<keyword evidence="4 6" id="KW-0699">rRNA-binding</keyword>
<evidence type="ECO:0000256" key="6">
    <source>
        <dbReference type="RuleBase" id="RU003870"/>
    </source>
</evidence>
<gene>
    <name evidence="4" type="primary">rplF</name>
    <name evidence="8" type="ORF">SAMN05216334_12057</name>
</gene>
<sequence length="177" mass="19411">MSRVSKNPVTIPSSVEISSSDFNLTVKGPLGVLHQKLTNDVMLEVTGNEIRVKCTSESKQSNAMSGTTRALIANMVHGVTVGFEKKLQLIGVGYRAQAAQDKINLALGFSHSIDYVIPEGIKIETPTQTEIHIKGINKQMVGQVAADLRSYRKPEPYKGKGIRYSNESIILKETKKK</sequence>
<comment type="similarity">
    <text evidence="1 4 5">Belongs to the universal ribosomal protein uL6 family.</text>
</comment>
<keyword evidence="2 4" id="KW-0689">Ribosomal protein</keyword>
<feature type="domain" description="Large ribosomal subunit protein uL6 alpha-beta" evidence="7">
    <location>
        <begin position="90"/>
        <end position="164"/>
    </location>
</feature>
<evidence type="ECO:0000256" key="2">
    <source>
        <dbReference type="ARBA" id="ARBA00022980"/>
    </source>
</evidence>
<proteinExistence type="inferred from homology"/>
<dbReference type="InterPro" id="IPR020040">
    <property type="entry name" value="Ribosomal_uL6_a/b-dom"/>
</dbReference>
<dbReference type="OrthoDB" id="9805007at2"/>
<dbReference type="InterPro" id="IPR000702">
    <property type="entry name" value="Ribosomal_uL6-like"/>
</dbReference>
<dbReference type="EMBL" id="FNUX01000020">
    <property type="protein sequence ID" value="SEG01670.1"/>
    <property type="molecule type" value="Genomic_DNA"/>
</dbReference>
<dbReference type="PANTHER" id="PTHR11655:SF14">
    <property type="entry name" value="LARGE RIBOSOMAL SUBUNIT PROTEIN UL6M"/>
    <property type="match status" value="1"/>
</dbReference>
<dbReference type="GO" id="GO:0022625">
    <property type="term" value="C:cytosolic large ribosomal subunit"/>
    <property type="evidence" value="ECO:0007669"/>
    <property type="project" value="UniProtKB-UniRule"/>
</dbReference>
<keyword evidence="4 6" id="KW-0694">RNA-binding</keyword>
<evidence type="ECO:0000256" key="5">
    <source>
        <dbReference type="RuleBase" id="RU003869"/>
    </source>
</evidence>
<dbReference type="SUPFAM" id="SSF56053">
    <property type="entry name" value="Ribosomal protein L6"/>
    <property type="match status" value="2"/>
</dbReference>
<dbReference type="RefSeq" id="WP_103967050.1">
    <property type="nucleotide sequence ID" value="NZ_FNUX01000020.1"/>
</dbReference>
<organism evidence="8 9">
    <name type="scientific">Nitrosomonas ureae</name>
    <dbReference type="NCBI Taxonomy" id="44577"/>
    <lineage>
        <taxon>Bacteria</taxon>
        <taxon>Pseudomonadati</taxon>
        <taxon>Pseudomonadota</taxon>
        <taxon>Betaproteobacteria</taxon>
        <taxon>Nitrosomonadales</taxon>
        <taxon>Nitrosomonadaceae</taxon>
        <taxon>Nitrosomonas</taxon>
    </lineage>
</organism>
<evidence type="ECO:0000256" key="3">
    <source>
        <dbReference type="ARBA" id="ARBA00023274"/>
    </source>
</evidence>
<evidence type="ECO:0000256" key="4">
    <source>
        <dbReference type="HAMAP-Rule" id="MF_01365"/>
    </source>
</evidence>
<dbReference type="PANTHER" id="PTHR11655">
    <property type="entry name" value="60S/50S RIBOSOMAL PROTEIN L6/L9"/>
    <property type="match status" value="1"/>
</dbReference>
<evidence type="ECO:0000313" key="9">
    <source>
        <dbReference type="Proteomes" id="UP000236753"/>
    </source>
</evidence>
<accession>A0A1H5WQL7</accession>
<dbReference type="InterPro" id="IPR019906">
    <property type="entry name" value="Ribosomal_uL6_bac-type"/>
</dbReference>
<dbReference type="InterPro" id="IPR036789">
    <property type="entry name" value="Ribosomal_uL6-like_a/b-dom_sf"/>
</dbReference>
<keyword evidence="3 4" id="KW-0687">Ribonucleoprotein</keyword>
<dbReference type="Proteomes" id="UP000236753">
    <property type="component" value="Unassembled WGS sequence"/>
</dbReference>
<dbReference type="NCBIfam" id="TIGR03654">
    <property type="entry name" value="L6_bact"/>
    <property type="match status" value="1"/>
</dbReference>
<comment type="subunit">
    <text evidence="4">Part of the 50S ribosomal subunit.</text>
</comment>
<dbReference type="InterPro" id="IPR002358">
    <property type="entry name" value="Ribosomal_uL6_CS"/>
</dbReference>
<evidence type="ECO:0000256" key="1">
    <source>
        <dbReference type="ARBA" id="ARBA00009356"/>
    </source>
</evidence>
<dbReference type="GO" id="GO:0002181">
    <property type="term" value="P:cytoplasmic translation"/>
    <property type="evidence" value="ECO:0007669"/>
    <property type="project" value="TreeGrafter"/>
</dbReference>
<protein>
    <recommendedName>
        <fullName evidence="4">Large ribosomal subunit protein uL6</fullName>
    </recommendedName>
</protein>
<feature type="domain" description="Large ribosomal subunit protein uL6 alpha-beta" evidence="7">
    <location>
        <begin position="11"/>
        <end position="82"/>
    </location>
</feature>
<dbReference type="AlphaFoldDB" id="A0A1H5WQL7"/>
<evidence type="ECO:0000259" key="7">
    <source>
        <dbReference type="Pfam" id="PF00347"/>
    </source>
</evidence>
<evidence type="ECO:0000313" key="8">
    <source>
        <dbReference type="EMBL" id="SEG01670.1"/>
    </source>
</evidence>
<reference evidence="8 9" key="1">
    <citation type="submission" date="2016-10" db="EMBL/GenBank/DDBJ databases">
        <authorList>
            <person name="de Groot N.N."/>
        </authorList>
    </citation>
    <scope>NUCLEOTIDE SEQUENCE [LARGE SCALE GENOMIC DNA]</scope>
    <source>
        <strain evidence="8 9">Nm13</strain>
    </source>
</reference>
<dbReference type="FunFam" id="3.90.930.12:FF:000001">
    <property type="entry name" value="50S ribosomal protein L6"/>
    <property type="match status" value="1"/>
</dbReference>
<dbReference type="Pfam" id="PF00347">
    <property type="entry name" value="Ribosomal_L6"/>
    <property type="match status" value="2"/>
</dbReference>
<dbReference type="GO" id="GO:0003735">
    <property type="term" value="F:structural constituent of ribosome"/>
    <property type="evidence" value="ECO:0007669"/>
    <property type="project" value="UniProtKB-UniRule"/>
</dbReference>
<comment type="function">
    <text evidence="4 6">This protein binds to the 23S rRNA, and is important in its secondary structure. It is located near the subunit interface in the base of the L7/L12 stalk, and near the tRNA binding site of the peptidyltransferase center.</text>
</comment>
<dbReference type="GO" id="GO:0019843">
    <property type="term" value="F:rRNA binding"/>
    <property type="evidence" value="ECO:0007669"/>
    <property type="project" value="UniProtKB-UniRule"/>
</dbReference>
<dbReference type="PROSITE" id="PS00525">
    <property type="entry name" value="RIBOSOMAL_L6_1"/>
    <property type="match status" value="1"/>
</dbReference>